<dbReference type="GO" id="GO:0032366">
    <property type="term" value="P:intracellular sterol transport"/>
    <property type="evidence" value="ECO:0007669"/>
    <property type="project" value="UniProtKB-UniRule"/>
</dbReference>
<name>A0A177AXF7_9BILA</name>
<reference evidence="11 12" key="1">
    <citation type="submission" date="2016-04" db="EMBL/GenBank/DDBJ databases">
        <title>The genome of Intoshia linei affirms orthonectids as highly simplified spiralians.</title>
        <authorList>
            <person name="Mikhailov K.V."/>
            <person name="Slusarev G.S."/>
            <person name="Nikitin M.A."/>
            <person name="Logacheva M.D."/>
            <person name="Penin A."/>
            <person name="Aleoshin V."/>
            <person name="Panchin Y.V."/>
        </authorList>
    </citation>
    <scope>NUCLEOTIDE SEQUENCE [LARGE SCALE GENOMIC DNA]</scope>
    <source>
        <strain evidence="11">Intl2013</strain>
        <tissue evidence="11">Whole animal</tissue>
    </source>
</reference>
<evidence type="ECO:0000256" key="4">
    <source>
        <dbReference type="ARBA" id="ARBA00022692"/>
    </source>
</evidence>
<dbReference type="AlphaFoldDB" id="A0A177AXF7"/>
<protein>
    <recommendedName>
        <fullName evidence="10">Protein ARV</fullName>
    </recommendedName>
</protein>
<evidence type="ECO:0000256" key="7">
    <source>
        <dbReference type="ARBA" id="ARBA00023055"/>
    </source>
</evidence>
<dbReference type="Pfam" id="PF04161">
    <property type="entry name" value="Arv1"/>
    <property type="match status" value="1"/>
</dbReference>
<dbReference type="EMBL" id="LWCA01000860">
    <property type="protein sequence ID" value="OAF66675.1"/>
    <property type="molecule type" value="Genomic_DNA"/>
</dbReference>
<dbReference type="GO" id="GO:0097036">
    <property type="term" value="P:regulation of plasma membrane sterol distribution"/>
    <property type="evidence" value="ECO:0007669"/>
    <property type="project" value="UniProtKB-UniRule"/>
</dbReference>
<keyword evidence="3 10" id="KW-0813">Transport</keyword>
<evidence type="ECO:0000256" key="5">
    <source>
        <dbReference type="ARBA" id="ARBA00022824"/>
    </source>
</evidence>
<keyword evidence="12" id="KW-1185">Reference proteome</keyword>
<comment type="caution">
    <text evidence="11">The sequence shown here is derived from an EMBL/GenBank/DDBJ whole genome shotgun (WGS) entry which is preliminary data.</text>
</comment>
<evidence type="ECO:0000256" key="2">
    <source>
        <dbReference type="ARBA" id="ARBA00009187"/>
    </source>
</evidence>
<keyword evidence="4" id="KW-0812">Transmembrane</keyword>
<evidence type="ECO:0000256" key="6">
    <source>
        <dbReference type="ARBA" id="ARBA00022989"/>
    </source>
</evidence>
<evidence type="ECO:0000256" key="1">
    <source>
        <dbReference type="ARBA" id="ARBA00004477"/>
    </source>
</evidence>
<dbReference type="PANTHER" id="PTHR14467:SF0">
    <property type="entry name" value="PROTEIN ARV1"/>
    <property type="match status" value="1"/>
</dbReference>
<dbReference type="GO" id="GO:0032541">
    <property type="term" value="C:cortical endoplasmic reticulum"/>
    <property type="evidence" value="ECO:0007669"/>
    <property type="project" value="TreeGrafter"/>
</dbReference>
<evidence type="ECO:0000256" key="10">
    <source>
        <dbReference type="RuleBase" id="RU368065"/>
    </source>
</evidence>
<evidence type="ECO:0000313" key="12">
    <source>
        <dbReference type="Proteomes" id="UP000078046"/>
    </source>
</evidence>
<gene>
    <name evidence="11" type="ORF">A3Q56_05612</name>
</gene>
<keyword evidence="5 10" id="KW-0256">Endoplasmic reticulum</keyword>
<keyword evidence="6" id="KW-1133">Transmembrane helix</keyword>
<dbReference type="OrthoDB" id="2192830at2759"/>
<keyword evidence="8 10" id="KW-0443">Lipid metabolism</keyword>
<evidence type="ECO:0000313" key="11">
    <source>
        <dbReference type="EMBL" id="OAF66675.1"/>
    </source>
</evidence>
<dbReference type="InterPro" id="IPR007290">
    <property type="entry name" value="Arv1"/>
</dbReference>
<dbReference type="GO" id="GO:0005789">
    <property type="term" value="C:endoplasmic reticulum membrane"/>
    <property type="evidence" value="ECO:0007669"/>
    <property type="project" value="UniProtKB-SubCell"/>
</dbReference>
<evidence type="ECO:0000256" key="9">
    <source>
        <dbReference type="ARBA" id="ARBA00023136"/>
    </source>
</evidence>
<keyword evidence="9" id="KW-0472">Membrane</keyword>
<keyword evidence="7 10" id="KW-0445">Lipid transport</keyword>
<evidence type="ECO:0000256" key="8">
    <source>
        <dbReference type="ARBA" id="ARBA00023098"/>
    </source>
</evidence>
<comment type="similarity">
    <text evidence="2 10">Belongs to the ARV1 family.</text>
</comment>
<sequence>MQFECLHCGESNKSLYRYYGQDSIRLENCKKCGKHIDKYIEYSIVLITLDIILLEGQAYVHIMKNVSKKQITSLLYMLTITQTIGHSMKFECINDTWPYFISYDTYPFGFNLILALVEQIGRINVFYFHYLVISKILKINKINFFQMICVCTISSYGNFFKLIPLLWKSNECQIAYYYEYSCNIIILCSRVCAIRGISFLNVVTIWKGFVLHFQIQHPYLYNMLHNICLCVCSI</sequence>
<accession>A0A177AXF7</accession>
<dbReference type="GO" id="GO:0006665">
    <property type="term" value="P:sphingolipid metabolic process"/>
    <property type="evidence" value="ECO:0007669"/>
    <property type="project" value="TreeGrafter"/>
</dbReference>
<dbReference type="Proteomes" id="UP000078046">
    <property type="component" value="Unassembled WGS sequence"/>
</dbReference>
<dbReference type="GO" id="GO:0016125">
    <property type="term" value="P:sterol metabolic process"/>
    <property type="evidence" value="ECO:0007669"/>
    <property type="project" value="UniProtKB-UniRule"/>
</dbReference>
<organism evidence="11 12">
    <name type="scientific">Intoshia linei</name>
    <dbReference type="NCBI Taxonomy" id="1819745"/>
    <lineage>
        <taxon>Eukaryota</taxon>
        <taxon>Metazoa</taxon>
        <taxon>Spiralia</taxon>
        <taxon>Lophotrochozoa</taxon>
        <taxon>Mesozoa</taxon>
        <taxon>Orthonectida</taxon>
        <taxon>Rhopaluridae</taxon>
        <taxon>Intoshia</taxon>
    </lineage>
</organism>
<comment type="function">
    <text evidence="10">Mediator of sterol homeostasis involved in sterol uptake, trafficking and distribution into membranes.</text>
</comment>
<evidence type="ECO:0000256" key="3">
    <source>
        <dbReference type="ARBA" id="ARBA00022448"/>
    </source>
</evidence>
<comment type="subcellular location">
    <subcellularLocation>
        <location evidence="1 10">Endoplasmic reticulum membrane</location>
        <topology evidence="1 10">Multi-pass membrane protein</topology>
    </subcellularLocation>
</comment>
<proteinExistence type="inferred from homology"/>
<dbReference type="PANTHER" id="PTHR14467">
    <property type="entry name" value="ARV1"/>
    <property type="match status" value="1"/>
</dbReference>
<dbReference type="GO" id="GO:0005794">
    <property type="term" value="C:Golgi apparatus"/>
    <property type="evidence" value="ECO:0007669"/>
    <property type="project" value="TreeGrafter"/>
</dbReference>